<dbReference type="PANTHER" id="PTHR33606:SF3">
    <property type="entry name" value="PROTEIN YCII"/>
    <property type="match status" value="1"/>
</dbReference>
<dbReference type="SUPFAM" id="SSF54909">
    <property type="entry name" value="Dimeric alpha+beta barrel"/>
    <property type="match status" value="1"/>
</dbReference>
<dbReference type="Pfam" id="PF03795">
    <property type="entry name" value="YCII"/>
    <property type="match status" value="1"/>
</dbReference>
<dbReference type="RefSeq" id="WP_266278702.1">
    <property type="nucleotide sequence ID" value="NZ_JAPKNF010000001.1"/>
</dbReference>
<evidence type="ECO:0000313" key="4">
    <source>
        <dbReference type="Proteomes" id="UP001223743"/>
    </source>
</evidence>
<proteinExistence type="inferred from homology"/>
<dbReference type="Proteomes" id="UP001223743">
    <property type="component" value="Unassembled WGS sequence"/>
</dbReference>
<dbReference type="Gene3D" id="3.30.70.1060">
    <property type="entry name" value="Dimeric alpha+beta barrel"/>
    <property type="match status" value="1"/>
</dbReference>
<dbReference type="PANTHER" id="PTHR33606">
    <property type="entry name" value="PROTEIN YCII"/>
    <property type="match status" value="1"/>
</dbReference>
<dbReference type="InterPro" id="IPR051807">
    <property type="entry name" value="Sec-metab_biosynth-assoc"/>
</dbReference>
<keyword evidence="4" id="KW-1185">Reference proteome</keyword>
<name>A0ABU0M823_9HYPH</name>
<evidence type="ECO:0000313" key="3">
    <source>
        <dbReference type="EMBL" id="MDQ0517121.1"/>
    </source>
</evidence>
<accession>A0ABU0M823</accession>
<comment type="similarity">
    <text evidence="1">Belongs to the YciI family.</text>
</comment>
<reference evidence="3 4" key="1">
    <citation type="submission" date="2023-07" db="EMBL/GenBank/DDBJ databases">
        <title>Genomic Encyclopedia of Type Strains, Phase IV (KMG-IV): sequencing the most valuable type-strain genomes for metagenomic binning, comparative biology and taxonomic classification.</title>
        <authorList>
            <person name="Goeker M."/>
        </authorList>
    </citation>
    <scope>NUCLEOTIDE SEQUENCE [LARGE SCALE GENOMIC DNA]</scope>
    <source>
        <strain evidence="3 4">B1-1</strain>
    </source>
</reference>
<sequence>MHFVAILADHDGALPVRMAHRPAHLEWLKTAPIPIAGPFLDEKGDMIGTMVIIEAEDEAAARAILAEDPFAKAGLFKSLDLRAWRWGWGKPA</sequence>
<dbReference type="InterPro" id="IPR005545">
    <property type="entry name" value="YCII"/>
</dbReference>
<dbReference type="InterPro" id="IPR011008">
    <property type="entry name" value="Dimeric_a/b-barrel"/>
</dbReference>
<evidence type="ECO:0000259" key="2">
    <source>
        <dbReference type="Pfam" id="PF03795"/>
    </source>
</evidence>
<dbReference type="EMBL" id="JAUSWJ010000001">
    <property type="protein sequence ID" value="MDQ0517121.1"/>
    <property type="molecule type" value="Genomic_DNA"/>
</dbReference>
<gene>
    <name evidence="3" type="ORF">QO015_002734</name>
</gene>
<feature type="domain" description="YCII-related" evidence="2">
    <location>
        <begin position="1"/>
        <end position="84"/>
    </location>
</feature>
<evidence type="ECO:0000256" key="1">
    <source>
        <dbReference type="ARBA" id="ARBA00007689"/>
    </source>
</evidence>
<protein>
    <submittedName>
        <fullName evidence="3">Uncharacterized protein YciI</fullName>
    </submittedName>
</protein>
<organism evidence="3 4">
    <name type="scientific">Kaistia geumhonensis</name>
    <dbReference type="NCBI Taxonomy" id="410839"/>
    <lineage>
        <taxon>Bacteria</taxon>
        <taxon>Pseudomonadati</taxon>
        <taxon>Pseudomonadota</taxon>
        <taxon>Alphaproteobacteria</taxon>
        <taxon>Hyphomicrobiales</taxon>
        <taxon>Kaistiaceae</taxon>
        <taxon>Kaistia</taxon>
    </lineage>
</organism>
<comment type="caution">
    <text evidence="3">The sequence shown here is derived from an EMBL/GenBank/DDBJ whole genome shotgun (WGS) entry which is preliminary data.</text>
</comment>